<dbReference type="PANTHER" id="PTHR43298:SF2">
    <property type="entry name" value="FMN_FAD EXPORTER YEEO-RELATED"/>
    <property type="match status" value="1"/>
</dbReference>
<evidence type="ECO:0000256" key="10">
    <source>
        <dbReference type="ARBA" id="ARBA00023065"/>
    </source>
</evidence>
<evidence type="ECO:0000256" key="5">
    <source>
        <dbReference type="ARBA" id="ARBA00022448"/>
    </source>
</evidence>
<evidence type="ECO:0000256" key="8">
    <source>
        <dbReference type="ARBA" id="ARBA00022692"/>
    </source>
</evidence>
<feature type="transmembrane region" description="Helical" evidence="13">
    <location>
        <begin position="50"/>
        <end position="73"/>
    </location>
</feature>
<protein>
    <recommendedName>
        <fullName evidence="4">Probable multidrug resistance protein NorM</fullName>
    </recommendedName>
    <alternativeName>
        <fullName evidence="12">Multidrug-efflux transporter</fullName>
    </alternativeName>
</protein>
<organism evidence="14 15">
    <name type="scientific">Abiotrophia defectiva</name>
    <name type="common">Streptococcus defectivus</name>
    <dbReference type="NCBI Taxonomy" id="46125"/>
    <lineage>
        <taxon>Bacteria</taxon>
        <taxon>Bacillati</taxon>
        <taxon>Bacillota</taxon>
        <taxon>Bacilli</taxon>
        <taxon>Lactobacillales</taxon>
        <taxon>Aerococcaceae</taxon>
        <taxon>Abiotrophia</taxon>
    </lineage>
</organism>
<dbReference type="InterPro" id="IPR002528">
    <property type="entry name" value="MATE_fam"/>
</dbReference>
<evidence type="ECO:0000256" key="9">
    <source>
        <dbReference type="ARBA" id="ARBA00022989"/>
    </source>
</evidence>
<name>A0A929QTB0_ABIDE</name>
<dbReference type="Pfam" id="PF01554">
    <property type="entry name" value="MatE"/>
    <property type="match status" value="2"/>
</dbReference>
<keyword evidence="7" id="KW-1003">Cell membrane</keyword>
<evidence type="ECO:0000256" key="6">
    <source>
        <dbReference type="ARBA" id="ARBA00022449"/>
    </source>
</evidence>
<evidence type="ECO:0000256" key="7">
    <source>
        <dbReference type="ARBA" id="ARBA00022475"/>
    </source>
</evidence>
<accession>A0A929QTB0</accession>
<dbReference type="PANTHER" id="PTHR43298">
    <property type="entry name" value="MULTIDRUG RESISTANCE PROTEIN NORM-RELATED"/>
    <property type="match status" value="1"/>
</dbReference>
<dbReference type="PIRSF" id="PIRSF006603">
    <property type="entry name" value="DinF"/>
    <property type="match status" value="1"/>
</dbReference>
<feature type="transmembrane region" description="Helical" evidence="13">
    <location>
        <begin position="162"/>
        <end position="182"/>
    </location>
</feature>
<keyword evidence="9 13" id="KW-1133">Transmembrane helix</keyword>
<evidence type="ECO:0000256" key="13">
    <source>
        <dbReference type="SAM" id="Phobius"/>
    </source>
</evidence>
<dbReference type="GO" id="GO:0006811">
    <property type="term" value="P:monoatomic ion transport"/>
    <property type="evidence" value="ECO:0007669"/>
    <property type="project" value="UniProtKB-KW"/>
</dbReference>
<evidence type="ECO:0000256" key="1">
    <source>
        <dbReference type="ARBA" id="ARBA00003408"/>
    </source>
</evidence>
<feature type="transmembrane region" description="Helical" evidence="13">
    <location>
        <begin position="12"/>
        <end position="30"/>
    </location>
</feature>
<reference evidence="14" key="1">
    <citation type="submission" date="2020-04" db="EMBL/GenBank/DDBJ databases">
        <title>Deep metagenomics examines the oral microbiome during advanced dental caries in children, revealing novel taxa and co-occurrences with host molecules.</title>
        <authorList>
            <person name="Baker J.L."/>
            <person name="Morton J.T."/>
            <person name="Dinis M."/>
            <person name="Alvarez R."/>
            <person name="Tran N.C."/>
            <person name="Knight R."/>
            <person name="Edlund A."/>
        </authorList>
    </citation>
    <scope>NUCLEOTIDE SEQUENCE</scope>
    <source>
        <strain evidence="14">JCVI_23_bin.16</strain>
    </source>
</reference>
<comment type="similarity">
    <text evidence="3">Belongs to the multi antimicrobial extrusion (MATE) (TC 2.A.66.1) family.</text>
</comment>
<dbReference type="GO" id="GO:0042910">
    <property type="term" value="F:xenobiotic transmembrane transporter activity"/>
    <property type="evidence" value="ECO:0007669"/>
    <property type="project" value="InterPro"/>
</dbReference>
<proteinExistence type="inferred from homology"/>
<comment type="caution">
    <text evidence="14">The sequence shown here is derived from an EMBL/GenBank/DDBJ whole genome shotgun (WGS) entry which is preliminary data.</text>
</comment>
<gene>
    <name evidence="14" type="ORF">HXK00_05540</name>
</gene>
<evidence type="ECO:0000256" key="4">
    <source>
        <dbReference type="ARBA" id="ARBA00020268"/>
    </source>
</evidence>
<keyword evidence="8 13" id="KW-0812">Transmembrane</keyword>
<comment type="function">
    <text evidence="1">Multidrug efflux pump.</text>
</comment>
<dbReference type="NCBIfam" id="TIGR00797">
    <property type="entry name" value="matE"/>
    <property type="match status" value="1"/>
</dbReference>
<dbReference type="InterPro" id="IPR050222">
    <property type="entry name" value="MATE_MdtK"/>
</dbReference>
<keyword evidence="6" id="KW-0050">Antiport</keyword>
<feature type="transmembrane region" description="Helical" evidence="13">
    <location>
        <begin position="411"/>
        <end position="433"/>
    </location>
</feature>
<evidence type="ECO:0000256" key="2">
    <source>
        <dbReference type="ARBA" id="ARBA00004651"/>
    </source>
</evidence>
<dbReference type="GO" id="GO:0015297">
    <property type="term" value="F:antiporter activity"/>
    <property type="evidence" value="ECO:0007669"/>
    <property type="project" value="UniProtKB-KW"/>
</dbReference>
<evidence type="ECO:0000256" key="3">
    <source>
        <dbReference type="ARBA" id="ARBA00010199"/>
    </source>
</evidence>
<feature type="transmembrane region" description="Helical" evidence="13">
    <location>
        <begin position="188"/>
        <end position="211"/>
    </location>
</feature>
<keyword evidence="10" id="KW-0406">Ion transport</keyword>
<dbReference type="GO" id="GO:0005886">
    <property type="term" value="C:plasma membrane"/>
    <property type="evidence" value="ECO:0007669"/>
    <property type="project" value="UniProtKB-SubCell"/>
</dbReference>
<comment type="subcellular location">
    <subcellularLocation>
        <location evidence="2">Cell membrane</location>
        <topology evidence="2">Multi-pass membrane protein</topology>
    </subcellularLocation>
</comment>
<evidence type="ECO:0000313" key="14">
    <source>
        <dbReference type="EMBL" id="MBF0935091.1"/>
    </source>
</evidence>
<feature type="transmembrane region" description="Helical" evidence="13">
    <location>
        <begin position="280"/>
        <end position="297"/>
    </location>
</feature>
<feature type="transmembrane region" description="Helical" evidence="13">
    <location>
        <begin position="353"/>
        <end position="373"/>
    </location>
</feature>
<dbReference type="Proteomes" id="UP000757900">
    <property type="component" value="Unassembled WGS sequence"/>
</dbReference>
<keyword evidence="5" id="KW-0813">Transport</keyword>
<feature type="transmembrane region" description="Helical" evidence="13">
    <location>
        <begin position="93"/>
        <end position="113"/>
    </location>
</feature>
<feature type="transmembrane region" description="Helical" evidence="13">
    <location>
        <begin position="242"/>
        <end position="260"/>
    </location>
</feature>
<keyword evidence="11 13" id="KW-0472">Membrane</keyword>
<dbReference type="EMBL" id="JABZFV010000127">
    <property type="protein sequence ID" value="MBF0935091.1"/>
    <property type="molecule type" value="Genomic_DNA"/>
</dbReference>
<sequence length="451" mass="49381">MHNMTTGSPLKRIINFSIPLLIGNIFQLVYNMVDTFIVGRTMGRDALAGISASSSVMFLILGFAQGLTAGLTIPLAQAFGARDFHKVRRSVTIAWTIALCVSMALTFLSTFFLRQILEVMMTPPEIIQYTYDYLIVIFSACTVTMLYNLLSNMMRALGDSRTPLYFLIIAALTNIVLDYVFIVNVGMGAAGAGLATVLSQAVSVILCLWAIHRRWPLLQVSWQKAMLVAEEIRYHLNMGFPMAFQSSIIALGSISVTVALNQLGPLAIASYGAASKIEQIVILVLMSFGIAMATYVGQNFGAAQFDRIRQGVRQMTFLSVGVALVSGVILALTGAQVVTLFAEGNQGLEMAHYGQVFFYCSAPAYWLLALLFIYRYTLQGLGDSLIPTIAGIMELTMRMSAALILSQYLGFVGPAIASPLAWLGACVPLFLAYHHHKHHLQERFNQKLAQN</sequence>
<evidence type="ECO:0000256" key="11">
    <source>
        <dbReference type="ARBA" id="ARBA00023136"/>
    </source>
</evidence>
<evidence type="ECO:0000313" key="15">
    <source>
        <dbReference type="Proteomes" id="UP000757900"/>
    </source>
</evidence>
<evidence type="ECO:0000256" key="12">
    <source>
        <dbReference type="ARBA" id="ARBA00031636"/>
    </source>
</evidence>
<dbReference type="InterPro" id="IPR048279">
    <property type="entry name" value="MdtK-like"/>
</dbReference>
<feature type="transmembrane region" description="Helical" evidence="13">
    <location>
        <begin position="317"/>
        <end position="341"/>
    </location>
</feature>
<feature type="transmembrane region" description="Helical" evidence="13">
    <location>
        <begin position="133"/>
        <end position="150"/>
    </location>
</feature>
<dbReference type="CDD" id="cd13138">
    <property type="entry name" value="MATE_yoeA_like"/>
    <property type="match status" value="1"/>
</dbReference>
<dbReference type="AlphaFoldDB" id="A0A929QTB0"/>